<dbReference type="eggNOG" id="COG2014">
    <property type="taxonomic scope" value="Bacteria"/>
</dbReference>
<sequence length="295" mass="31257">MDDTSPAATLKPAPAAGRPDTLLAELHAAVLERLGDEAGRLAIERAVLGIFFTGVKLSNGAGGLCATPIKGVPEAVCCPSSAKAMPTPGKIAGRPVVQILEDLYRPQDLRRTLAIATLNALAETLWLRDGGPACAELREGDAFDALTILPGQRVALVGAFPPYMRELRRRGQPFHVLELAPETLKPEELPFYAPADRAPEIVPQVEVFITTGTTLINGTLDGLLRLLRPGAEAAVIGPTATLIAEPFARRGVTVLGGTRVLEADELLERLAEGGSGYHLFGKTVERVTLRLTTAP</sequence>
<dbReference type="Proteomes" id="UP000013232">
    <property type="component" value="Unassembled WGS sequence"/>
</dbReference>
<keyword evidence="4" id="KW-1185">Reference proteome</keyword>
<dbReference type="Pfam" id="PF04016">
    <property type="entry name" value="DUF364"/>
    <property type="match status" value="1"/>
</dbReference>
<name>N6XSQ7_THAL4</name>
<dbReference type="RefSeq" id="WP_004343903.1">
    <property type="nucleotide sequence ID" value="NZ_AMXE01000093.1"/>
</dbReference>
<dbReference type="InterPro" id="IPR007161">
    <property type="entry name" value="DUF364"/>
</dbReference>
<proteinExistence type="predicted"/>
<dbReference type="Gene3D" id="3.40.50.11590">
    <property type="match status" value="1"/>
</dbReference>
<gene>
    <name evidence="3" type="ORF">C666_16615</name>
</gene>
<comment type="caution">
    <text evidence="3">The sequence shown here is derived from an EMBL/GenBank/DDBJ whole genome shotgun (WGS) entry which is preliminary data.</text>
</comment>
<dbReference type="STRING" id="1123367.GCA_000621305_00692"/>
<dbReference type="Pfam" id="PF13938">
    <property type="entry name" value="DUF4213"/>
    <property type="match status" value="1"/>
</dbReference>
<evidence type="ECO:0008006" key="5">
    <source>
        <dbReference type="Google" id="ProtNLM"/>
    </source>
</evidence>
<dbReference type="InterPro" id="IPR025251">
    <property type="entry name" value="DUF4213"/>
</dbReference>
<feature type="domain" description="DUF4213" evidence="2">
    <location>
        <begin position="32"/>
        <end position="121"/>
    </location>
</feature>
<organism evidence="3 4">
    <name type="scientific">Thauera linaloolentis (strain DSM 12138 / JCM 21573 / CCUG 41526 / CIP 105981 / IAM 15112 / NBRC 102519 / 47Lol)</name>
    <dbReference type="NCBI Taxonomy" id="1123367"/>
    <lineage>
        <taxon>Bacteria</taxon>
        <taxon>Pseudomonadati</taxon>
        <taxon>Pseudomonadota</taxon>
        <taxon>Betaproteobacteria</taxon>
        <taxon>Rhodocyclales</taxon>
        <taxon>Zoogloeaceae</taxon>
        <taxon>Thauera</taxon>
    </lineage>
</organism>
<evidence type="ECO:0000313" key="3">
    <source>
        <dbReference type="EMBL" id="ENO84791.1"/>
    </source>
</evidence>
<evidence type="ECO:0000259" key="2">
    <source>
        <dbReference type="Pfam" id="PF13938"/>
    </source>
</evidence>
<accession>N6XSQ7</accession>
<dbReference type="AlphaFoldDB" id="N6XSQ7"/>
<feature type="domain" description="Putative heavy-metal chelation" evidence="1">
    <location>
        <begin position="141"/>
        <end position="286"/>
    </location>
</feature>
<protein>
    <recommendedName>
        <fullName evidence="5">Fis family transcriptional regulator</fullName>
    </recommendedName>
</protein>
<dbReference type="OrthoDB" id="252759at2"/>
<reference evidence="3 4" key="1">
    <citation type="submission" date="2012-09" db="EMBL/GenBank/DDBJ databases">
        <title>Draft Genome Sequences of 6 Strains from Genus Thauera.</title>
        <authorList>
            <person name="Liu B."/>
            <person name="Shapleigh J.P."/>
            <person name="Frostegard A.H."/>
        </authorList>
    </citation>
    <scope>NUCLEOTIDE SEQUENCE [LARGE SCALE GENOMIC DNA]</scope>
    <source>
        <strain evidence="4">47Lol / DSM 12138</strain>
    </source>
</reference>
<evidence type="ECO:0000259" key="1">
    <source>
        <dbReference type="Pfam" id="PF04016"/>
    </source>
</evidence>
<evidence type="ECO:0000313" key="4">
    <source>
        <dbReference type="Proteomes" id="UP000013232"/>
    </source>
</evidence>
<dbReference type="SUPFAM" id="SSF159713">
    <property type="entry name" value="Dhaf3308-like"/>
    <property type="match status" value="1"/>
</dbReference>
<dbReference type="EMBL" id="AMXE01000093">
    <property type="protein sequence ID" value="ENO84791.1"/>
    <property type="molecule type" value="Genomic_DNA"/>
</dbReference>